<dbReference type="InterPro" id="IPR003604">
    <property type="entry name" value="Matrin/U1-like-C_Znf_C2H2"/>
</dbReference>
<sequence length="981" mass="108979">MIRWSGNLGRLGKREIMAGMNDQACRIDEHCDGNMESYCELCDLKFFTEKALKIHFTGKLHQSNIMSSRRFDTQDSNIKDNRQRALSDRSDGPGGDLDKKQIHYCEVCDITCTGLSSLESHLNGQKHAKKLKLKQGAERVKKMQTEMSSDVMMSVLSRKKKRIAIIQADIDNCDQPLIGLDYVTEFQKEDFNIEPLYICDLCEVKVDCRQLLFHVTGLKHRMKYFKYHSPGDYKLLFNKMKKSEKAKLALHCAQVLEEVEGRHKVRLKVEKVHPGSSLLGNTSHSPDDPETIYWEEIEVEGTRNIHELPGLWKQEQVDCLRQGQPEDVASSKLCRPYSQRFLDPFDMYERPAVLPSGSRTMMEPASIASDKSAIDPVRCKDGPGSSDSDPDQAQIKKLLEGICSVENEEDAEVALQVSNALTKALLEYRMKSLEGTSSMQDTLDEVKRELKNLSKKAKSIPIPKKDNHTTISPPNNSTSTTSDGIWERNSSSSSSTNPTVKTSSMTVQEHHQLLIRSELSRAEAIVQPRLASTTAYLGQKAVEVKKEPIDVSSFSPPEVSEMDVRTAHHPRNDSCSLSVSSSFLMNCSTPCDAISTHDVSGLPQKVGGCISSSACLLVASSGQTLPCSRGPVVNQTLSTTSGDPQQPMQCAQSMMTATYTKPSGSLLEPVSLSCYKVSDRNQEMQRPPQQQSYKNLEHMAYSTAEDRSLSLASQCVQPSNNVGQYRDQTYDTQYGHVQATVSQYQELTPAMSSSAVCHTITPTSCYGYPGSVGSQYGQLGLTTSPYSQLSLTTSGYRQPELAASQHNQPQLGELEYHQPMLNSSQFDKLVPISTHYVQAPTSHYGQTITDNTQYCRQLSVNTKYEQSQPVVSMYTQPVPATVQYAPPQVVPPHIASSPQYAAYLASPEYKAYLALYHSYMVAKAKQQEQQRAITASSTTCVSAAKLQPMPPPLPKEPPPPLPPPPPSPPPKSPEHKRHRKM</sequence>
<evidence type="ECO:0000259" key="5">
    <source>
        <dbReference type="PROSITE" id="PS00028"/>
    </source>
</evidence>
<feature type="domain" description="C2H2-type" evidence="5">
    <location>
        <begin position="39"/>
        <end position="61"/>
    </location>
</feature>
<feature type="compositionally biased region" description="Pro residues" evidence="4">
    <location>
        <begin position="948"/>
        <end position="971"/>
    </location>
</feature>
<dbReference type="EMBL" id="JAODUP010000753">
    <property type="protein sequence ID" value="KAK2144475.1"/>
    <property type="molecule type" value="Genomic_DNA"/>
</dbReference>
<evidence type="ECO:0000256" key="3">
    <source>
        <dbReference type="ARBA" id="ARBA00022833"/>
    </source>
</evidence>
<feature type="region of interest" description="Disordered" evidence="4">
    <location>
        <begin position="67"/>
        <end position="95"/>
    </location>
</feature>
<dbReference type="GO" id="GO:0008270">
    <property type="term" value="F:zinc ion binding"/>
    <property type="evidence" value="ECO:0007669"/>
    <property type="project" value="UniProtKB-KW"/>
</dbReference>
<evidence type="ECO:0000256" key="1">
    <source>
        <dbReference type="ARBA" id="ARBA00022723"/>
    </source>
</evidence>
<dbReference type="InterPro" id="IPR036236">
    <property type="entry name" value="Znf_C2H2_sf"/>
</dbReference>
<feature type="region of interest" description="Disordered" evidence="4">
    <location>
        <begin position="365"/>
        <end position="392"/>
    </location>
</feature>
<dbReference type="GO" id="GO:0071011">
    <property type="term" value="C:precatalytic spliceosome"/>
    <property type="evidence" value="ECO:0007669"/>
    <property type="project" value="TreeGrafter"/>
</dbReference>
<evidence type="ECO:0000256" key="2">
    <source>
        <dbReference type="ARBA" id="ARBA00022771"/>
    </source>
</evidence>
<evidence type="ECO:0000256" key="4">
    <source>
        <dbReference type="SAM" id="MobiDB-lite"/>
    </source>
</evidence>
<dbReference type="SUPFAM" id="SSF57667">
    <property type="entry name" value="beta-beta-alpha zinc fingers"/>
    <property type="match status" value="2"/>
</dbReference>
<dbReference type="Gene3D" id="3.30.160.60">
    <property type="entry name" value="Classic Zinc Finger"/>
    <property type="match status" value="2"/>
</dbReference>
<feature type="compositionally biased region" description="Low complexity" evidence="4">
    <location>
        <begin position="490"/>
        <end position="504"/>
    </location>
</feature>
<accession>A0AAD9MT49</accession>
<keyword evidence="3" id="KW-0862">Zinc</keyword>
<feature type="region of interest" description="Disordered" evidence="4">
    <location>
        <begin position="454"/>
        <end position="509"/>
    </location>
</feature>
<organism evidence="6 7">
    <name type="scientific">Paralvinella palmiformis</name>
    <dbReference type="NCBI Taxonomy" id="53620"/>
    <lineage>
        <taxon>Eukaryota</taxon>
        <taxon>Metazoa</taxon>
        <taxon>Spiralia</taxon>
        <taxon>Lophotrochozoa</taxon>
        <taxon>Annelida</taxon>
        <taxon>Polychaeta</taxon>
        <taxon>Sedentaria</taxon>
        <taxon>Canalipalpata</taxon>
        <taxon>Terebellida</taxon>
        <taxon>Terebelliformia</taxon>
        <taxon>Alvinellidae</taxon>
        <taxon>Paralvinella</taxon>
    </lineage>
</organism>
<reference evidence="6" key="1">
    <citation type="journal article" date="2023" name="Mol. Biol. Evol.">
        <title>Third-Generation Sequencing Reveals the Adaptive Role of the Epigenome in Three Deep-Sea Polychaetes.</title>
        <authorList>
            <person name="Perez M."/>
            <person name="Aroh O."/>
            <person name="Sun Y."/>
            <person name="Lan Y."/>
            <person name="Juniper S.K."/>
            <person name="Young C.R."/>
            <person name="Angers B."/>
            <person name="Qian P.Y."/>
        </authorList>
    </citation>
    <scope>NUCLEOTIDE SEQUENCE</scope>
    <source>
        <strain evidence="6">P08H-3</strain>
    </source>
</reference>
<evidence type="ECO:0000313" key="7">
    <source>
        <dbReference type="Proteomes" id="UP001208570"/>
    </source>
</evidence>
<gene>
    <name evidence="6" type="ORF">LSH36_753g02041</name>
</gene>
<dbReference type="SMART" id="SM00451">
    <property type="entry name" value="ZnF_U1"/>
    <property type="match status" value="3"/>
</dbReference>
<comment type="caution">
    <text evidence="6">The sequence shown here is derived from an EMBL/GenBank/DDBJ whole genome shotgun (WGS) entry which is preliminary data.</text>
</comment>
<dbReference type="GO" id="GO:0003725">
    <property type="term" value="F:double-stranded RNA binding"/>
    <property type="evidence" value="ECO:0007669"/>
    <property type="project" value="TreeGrafter"/>
</dbReference>
<evidence type="ECO:0000313" key="6">
    <source>
        <dbReference type="EMBL" id="KAK2144475.1"/>
    </source>
</evidence>
<protein>
    <recommendedName>
        <fullName evidence="5">C2H2-type domain-containing protein</fullName>
    </recommendedName>
</protein>
<keyword evidence="1" id="KW-0479">Metal-binding</keyword>
<feature type="region of interest" description="Disordered" evidence="4">
    <location>
        <begin position="936"/>
        <end position="981"/>
    </location>
</feature>
<name>A0AAD9MT49_9ANNE</name>
<dbReference type="Pfam" id="PF12171">
    <property type="entry name" value="zf-C2H2_jaz"/>
    <property type="match status" value="1"/>
</dbReference>
<keyword evidence="2" id="KW-0863">Zinc-finger</keyword>
<dbReference type="InterPro" id="IPR013087">
    <property type="entry name" value="Znf_C2H2_type"/>
</dbReference>
<feature type="compositionally biased region" description="Low complexity" evidence="4">
    <location>
        <begin position="469"/>
        <end position="482"/>
    </location>
</feature>
<proteinExistence type="predicted"/>
<dbReference type="PROSITE" id="PS00028">
    <property type="entry name" value="ZINC_FINGER_C2H2_1"/>
    <property type="match status" value="1"/>
</dbReference>
<keyword evidence="7" id="KW-1185">Reference proteome</keyword>
<dbReference type="PANTHER" id="PTHR45762:SF10">
    <property type="entry name" value="C2H2-TYPE DOMAIN-CONTAINING PROTEIN"/>
    <property type="match status" value="1"/>
</dbReference>
<dbReference type="AlphaFoldDB" id="A0AAD9MT49"/>
<dbReference type="GO" id="GO:0003727">
    <property type="term" value="F:single-stranded RNA binding"/>
    <property type="evidence" value="ECO:0007669"/>
    <property type="project" value="TreeGrafter"/>
</dbReference>
<dbReference type="SMART" id="SM00355">
    <property type="entry name" value="ZnF_C2H2"/>
    <property type="match status" value="3"/>
</dbReference>
<dbReference type="PANTHER" id="PTHR45762">
    <property type="entry name" value="ZINC FINGER RNA-BINDING PROTEIN"/>
    <property type="match status" value="1"/>
</dbReference>
<feature type="compositionally biased region" description="Basic and acidic residues" evidence="4">
    <location>
        <begin position="69"/>
        <end position="95"/>
    </location>
</feature>
<dbReference type="InterPro" id="IPR022755">
    <property type="entry name" value="Znf_C2H2_jaz"/>
</dbReference>
<dbReference type="Proteomes" id="UP001208570">
    <property type="component" value="Unassembled WGS sequence"/>
</dbReference>
<dbReference type="Pfam" id="PF12874">
    <property type="entry name" value="zf-met"/>
    <property type="match status" value="1"/>
</dbReference>